<organism evidence="1 2">
    <name type="scientific">Diphasiastrum complanatum</name>
    <name type="common">Issler's clubmoss</name>
    <name type="synonym">Lycopodium complanatum</name>
    <dbReference type="NCBI Taxonomy" id="34168"/>
    <lineage>
        <taxon>Eukaryota</taxon>
        <taxon>Viridiplantae</taxon>
        <taxon>Streptophyta</taxon>
        <taxon>Embryophyta</taxon>
        <taxon>Tracheophyta</taxon>
        <taxon>Lycopodiopsida</taxon>
        <taxon>Lycopodiales</taxon>
        <taxon>Lycopodiaceae</taxon>
        <taxon>Lycopodioideae</taxon>
        <taxon>Diphasiastrum</taxon>
    </lineage>
</organism>
<proteinExistence type="predicted"/>
<evidence type="ECO:0000313" key="1">
    <source>
        <dbReference type="EMBL" id="KAJ7514754.1"/>
    </source>
</evidence>
<dbReference type="EMBL" id="CM055114">
    <property type="protein sequence ID" value="KAJ7514754.1"/>
    <property type="molecule type" value="Genomic_DNA"/>
</dbReference>
<sequence length="2254" mass="248577">MIISAYENGGRGLDGQKMLKNEVLLAAPFDDTSDEDASLFEVPDYDEDLHVAPEACPSASELRVPNPQHLQIMKDNFPDYEEEDVHNDFLFDGIQKHSALDDGHTNEDNAALIGHLTKEDGEGGCLERRVSETCCSLQEPSKAFVLVSEPGKGRERVVEMMGTMLNIRTLTRVGKEAADIRTPMKGWQEATTSGNKNADLESHTHTDFVSCVVQQEKSLSRATDISLLPDNLDICKLFEEVRPMRITRSMLFKKPVPKRTADERLGRSESGVPVGKRSTLVGKPLCNRTRDERLDRSDSGIPVGKRTCKRIVARGVCSIWAALSVQNLTGIIDVVPLSCLEKELVGKDNLGHDKFNIDPVLMQQKGRRKGKHPASGKPQVAQGECSCDGPMQDNMFEGESFRSVQNTESVQMSQGNIAGQFVEVRPKQLFKKMQAFGHADLIKPRFSIARKRSKLINKSNSTEAQNHGEIGSTNIEGAMSDPVLPTCTNSKLETDCELHAHRISSIETRSVGSAGKVTEFSCPLTQMTAILEGRSTGCLELEIVDNQMCGINSRLQNVSVQTLQLQESTKNETWIDLVNRSNNATGDRIVDSLASKEAMQVLKQIEEKSESREPILRVEGEQITDVKDYGEAVGMQVKLGIGEVSPQRDQCCSGSDINLVDGRPGCDSPPDFVSTEVFLDGKRLKNPTFIDDSAEFNQHNFQNIQDISSSWPKDVLKLRPSDTLKEMDEDSLRESSIAMSIGSEQDRKCAQFGEDAGSVTSHDGIAKVAIDCMQQPEIKSQMKGRSSRKGKASGPALVRVGHLKAKRSAKDSSNTGKEQKPLRTRKFSFKPSGCLRGGNACLQSRCEPDKQTAGRPKKSDQGAVMQACLENIEKDEIQMEMQVKTKRKGKSERIASGVEVIETDVCFAFDGMAGKSRKSILDVRKLAPDQLMNPKGRQKRKVSETSIASALVVRETEGNSSLIKKQKSSSKYMKIGKKKTVFSFEGKVVGEDLYCLPFKVVADTVNKSFERCRTSMSTSLSHMGEQNIEGTITALKDNKCVDVVSYCDSMLVDTDKRCFTQLGKIARFAVAKKAGEEGFSGDLAATELTHNLETYAGVEEASCRLFEELEATTIGEDVSSGVTEADCPGQGKVSAQVEDYTGTKAGSGDGWVRCDDCRKWRCISTELADMIDTTAARWTCLDNPNKDFANCSVRQEKSNAQINAELELSDDTDDEEDEDKETAADSKSIEFFQGSQPTTWKLIRRNNFLHRQRKTHDNDDYVICHCKQPADGSPGCGDDCMNRMVSMECVPEICPCGEACSNQQFRKRMYANVALFRSGKKGFGLKALENVPKGSFITEYVGEVLDMPTFEARQKDYAQNGQKHFYFMTLNSSEVIDAYAKGNWGRFINHSCEPNCQTEKWCVNGEICIGLFAIRDLVQGEEITFDYHYEPVYGAAAKKCECGSSQCRGYIGGQPPLNPTSIVESESEEEEDPEPVMLEEESEDEVVNLEEKSVASAKRFHGGSEAALWEPRIARAGRLKRKRSFGSKPDELENSLKGSSESKRPKYSTFMRKYTGPKELLLEPNVGRQGWGRPSRSIQPSEVEGKLNELLDAHGGLEKRKDVAKQYMKLLVLSIASGETVHGGPSWSVRDLSLLLDAVLKTSSKSVLSDILQKNGLQLLHNLVKQSRRNWKKLPILRKLMKVLELLSLKKVLTDRHISCIPSRDGMESFMESIVQLTHHDDTEVYQIARRFKTKWFSVGAMYSHRSFGEKHSKSQNWHSHFQQPTSQQRILYGDSSSPPLPNESSGLRNISLKSLEKPASQSVHSGSFVSAERCSSVSMLHTATGILATSALIVEGERDHFESRKSHDSTLPNNCNINMVNERPSRDKRNSCWDQPAITDNVCSEHQQILAGDSEAGLGGNVGILEDVHQSPFSFVPSTGIRFNSCRQSSQGCNYYDQSPDGHQASARNEVARIESFQSLSDSPTIKIDSRARIKSGHTNHLRTQEHSKRPHRWFKGPNQPVRAKLSSQGSVMRSGALQTPSQGISSSAPRPGPYATSVHVQPQAMQARAPQGHPLMGMAPLQPYHQPPLPIGPFPGHQMSVHLSAPRGVAFSTPPRWQPGLQLPVLPSVPAASLSGPTQMPNGVSHNQPPRADSGNLQTTTGRGPGQVPLARAAFQSGLPATSPVFTNQGEFQSLQGSSARPHRAGYPFRSPEVFHCQGPPCVSENKLPMGRLGPSPTGASTYKRSDDGNRVPFVCRESMEGFEPEPPVPGL</sequence>
<name>A0ACC2AB67_DIPCM</name>
<dbReference type="Proteomes" id="UP001162992">
    <property type="component" value="Chromosome 23"/>
</dbReference>
<evidence type="ECO:0000313" key="2">
    <source>
        <dbReference type="Proteomes" id="UP001162992"/>
    </source>
</evidence>
<comment type="caution">
    <text evidence="1">The sequence shown here is derived from an EMBL/GenBank/DDBJ whole genome shotgun (WGS) entry which is preliminary data.</text>
</comment>
<keyword evidence="2" id="KW-1185">Reference proteome</keyword>
<gene>
    <name evidence="1" type="ORF">O6H91_23G058100</name>
</gene>
<protein>
    <submittedName>
        <fullName evidence="1">Uncharacterized protein</fullName>
    </submittedName>
</protein>
<reference evidence="2" key="1">
    <citation type="journal article" date="2024" name="Proc. Natl. Acad. Sci. U.S.A.">
        <title>Extraordinary preservation of gene collinearity over three hundred million years revealed in homosporous lycophytes.</title>
        <authorList>
            <person name="Li C."/>
            <person name="Wickell D."/>
            <person name="Kuo L.Y."/>
            <person name="Chen X."/>
            <person name="Nie B."/>
            <person name="Liao X."/>
            <person name="Peng D."/>
            <person name="Ji J."/>
            <person name="Jenkins J."/>
            <person name="Williams M."/>
            <person name="Shu S."/>
            <person name="Plott C."/>
            <person name="Barry K."/>
            <person name="Rajasekar S."/>
            <person name="Grimwood J."/>
            <person name="Han X."/>
            <person name="Sun S."/>
            <person name="Hou Z."/>
            <person name="He W."/>
            <person name="Dai G."/>
            <person name="Sun C."/>
            <person name="Schmutz J."/>
            <person name="Leebens-Mack J.H."/>
            <person name="Li F.W."/>
            <person name="Wang L."/>
        </authorList>
    </citation>
    <scope>NUCLEOTIDE SEQUENCE [LARGE SCALE GENOMIC DNA]</scope>
    <source>
        <strain evidence="2">cv. PW_Plant_1</strain>
    </source>
</reference>
<accession>A0ACC2AB67</accession>